<dbReference type="PANTHER" id="PTHR46283">
    <property type="entry name" value="E3 UBIQUITIN-PROTEIN LIGASE MARCH5"/>
    <property type="match status" value="1"/>
</dbReference>
<proteinExistence type="predicted"/>
<keyword evidence="12" id="KW-1185">Reference proteome</keyword>
<dbReference type="EMBL" id="LUGG01000005">
    <property type="protein sequence ID" value="OBZ74986.1"/>
    <property type="molecule type" value="Genomic_DNA"/>
</dbReference>
<dbReference type="AlphaFoldDB" id="A0A1C7MF31"/>
<dbReference type="Gene3D" id="3.30.40.10">
    <property type="entry name" value="Zinc/RING finger domain, C3HC4 (zinc finger)"/>
    <property type="match status" value="1"/>
</dbReference>
<evidence type="ECO:0000313" key="11">
    <source>
        <dbReference type="EMBL" id="OBZ74986.1"/>
    </source>
</evidence>
<name>A0A1C7MF31_GRIFR</name>
<dbReference type="InterPro" id="IPR013083">
    <property type="entry name" value="Znf_RING/FYVE/PHD"/>
</dbReference>
<dbReference type="GO" id="GO:0016020">
    <property type="term" value="C:membrane"/>
    <property type="evidence" value="ECO:0007669"/>
    <property type="project" value="UniProtKB-SubCell"/>
</dbReference>
<protein>
    <submittedName>
        <fullName evidence="11">E3 ubiquitin-protein ligase MARCH5</fullName>
    </submittedName>
</protein>
<feature type="compositionally biased region" description="Low complexity" evidence="8">
    <location>
        <begin position="303"/>
        <end position="312"/>
    </location>
</feature>
<keyword evidence="7 9" id="KW-0472">Membrane</keyword>
<feature type="domain" description="RING-CH-type" evidence="10">
    <location>
        <begin position="9"/>
        <end position="83"/>
    </location>
</feature>
<evidence type="ECO:0000256" key="2">
    <source>
        <dbReference type="ARBA" id="ARBA00022692"/>
    </source>
</evidence>
<keyword evidence="5" id="KW-0862">Zinc</keyword>
<dbReference type="SMART" id="SM00744">
    <property type="entry name" value="RINGv"/>
    <property type="match status" value="1"/>
</dbReference>
<comment type="subcellular location">
    <subcellularLocation>
        <location evidence="1">Membrane</location>
        <topology evidence="1">Multi-pass membrane protein</topology>
    </subcellularLocation>
</comment>
<dbReference type="InterPro" id="IPR011016">
    <property type="entry name" value="Znf_RING-CH"/>
</dbReference>
<comment type="caution">
    <text evidence="11">The sequence shown here is derived from an EMBL/GenBank/DDBJ whole genome shotgun (WGS) entry which is preliminary data.</text>
</comment>
<dbReference type="SUPFAM" id="SSF57850">
    <property type="entry name" value="RING/U-box"/>
    <property type="match status" value="1"/>
</dbReference>
<evidence type="ECO:0000259" key="10">
    <source>
        <dbReference type="PROSITE" id="PS51292"/>
    </source>
</evidence>
<keyword evidence="6 9" id="KW-1133">Transmembrane helix</keyword>
<evidence type="ECO:0000256" key="1">
    <source>
        <dbReference type="ARBA" id="ARBA00004141"/>
    </source>
</evidence>
<dbReference type="OrthoDB" id="5817083at2759"/>
<evidence type="ECO:0000256" key="9">
    <source>
        <dbReference type="SAM" id="Phobius"/>
    </source>
</evidence>
<accession>A0A1C7MF31</accession>
<reference evidence="11 12" key="1">
    <citation type="submission" date="2016-03" db="EMBL/GenBank/DDBJ databases">
        <title>Whole genome sequencing of Grifola frondosa 9006-11.</title>
        <authorList>
            <person name="Min B."/>
            <person name="Park H."/>
            <person name="Kim J.-G."/>
            <person name="Cho H."/>
            <person name="Oh Y.-L."/>
            <person name="Kong W.-S."/>
            <person name="Choi I.-G."/>
        </authorList>
    </citation>
    <scope>NUCLEOTIDE SEQUENCE [LARGE SCALE GENOMIC DNA]</scope>
    <source>
        <strain evidence="11 12">9006-11</strain>
    </source>
</reference>
<dbReference type="STRING" id="5627.A0A1C7MF31"/>
<evidence type="ECO:0000256" key="5">
    <source>
        <dbReference type="ARBA" id="ARBA00022833"/>
    </source>
</evidence>
<gene>
    <name evidence="11" type="primary">march5</name>
    <name evidence="11" type="ORF">A0H81_05413</name>
</gene>
<evidence type="ECO:0000256" key="6">
    <source>
        <dbReference type="ARBA" id="ARBA00022989"/>
    </source>
</evidence>
<feature type="transmembrane region" description="Helical" evidence="9">
    <location>
        <begin position="108"/>
        <end position="132"/>
    </location>
</feature>
<keyword evidence="3" id="KW-0479">Metal-binding</keyword>
<evidence type="ECO:0000256" key="4">
    <source>
        <dbReference type="ARBA" id="ARBA00022771"/>
    </source>
</evidence>
<dbReference type="GO" id="GO:0008270">
    <property type="term" value="F:zinc ion binding"/>
    <property type="evidence" value="ECO:0007669"/>
    <property type="project" value="UniProtKB-KW"/>
</dbReference>
<dbReference type="PROSITE" id="PS51292">
    <property type="entry name" value="ZF_RING_CH"/>
    <property type="match status" value="1"/>
</dbReference>
<dbReference type="OMA" id="DFDLWPP"/>
<evidence type="ECO:0000256" key="7">
    <source>
        <dbReference type="ARBA" id="ARBA00023136"/>
    </source>
</evidence>
<evidence type="ECO:0000256" key="8">
    <source>
        <dbReference type="SAM" id="MobiDB-lite"/>
    </source>
</evidence>
<keyword evidence="4" id="KW-0863">Zinc-finger</keyword>
<keyword evidence="2 9" id="KW-0812">Transmembrane</keyword>
<feature type="region of interest" description="Disordered" evidence="8">
    <location>
        <begin position="279"/>
        <end position="322"/>
    </location>
</feature>
<organism evidence="11 12">
    <name type="scientific">Grifola frondosa</name>
    <name type="common">Maitake</name>
    <name type="synonym">Polyporus frondosus</name>
    <dbReference type="NCBI Taxonomy" id="5627"/>
    <lineage>
        <taxon>Eukaryota</taxon>
        <taxon>Fungi</taxon>
        <taxon>Dikarya</taxon>
        <taxon>Basidiomycota</taxon>
        <taxon>Agaricomycotina</taxon>
        <taxon>Agaricomycetes</taxon>
        <taxon>Polyporales</taxon>
        <taxon>Grifolaceae</taxon>
        <taxon>Grifola</taxon>
    </lineage>
</organism>
<sequence>MSEPWVPTVDDLRVKLCYICREEERFDNPSEPRKAWTHPCSCTLVAHESCLLHWIRAAQKDRWAPGAKNALKCPQCGTAYELESQNPWILRALNTVNRNLSTIGTLSVFAGIIFTAGAGVYIIFTSYGAYAIKEFFGEEMYNLILTDDFTLWPYHAWLNLPLIPMSLILSRMGVHHTLPLFLPWTSSPAVASPANLMAARWDPYRSKTDPLSHPQALLTWPPSPIMVTILYPVLRSAYARSYARVKSWVTGVEPKPTDEFVRRMALGFNENGEFEIGVVRDPARRRRNAPAQQQDENREEEAQGAAAPAPAEGEGDDEPGAVAEGMLRSSVGRVLSGALTIPTISRRMGSLLFRLAQHSRLLHRFLAIRPPLRAGIAPPLKFFDFTLSDQMSRVAQVGLGLRVATNVLFGGTRIWSECDPVWWRNSVGYGIFVVIKDCLKLIHLWLSRREIESRHIKSRSFAGVDIKELDLISPPPS</sequence>
<evidence type="ECO:0000256" key="3">
    <source>
        <dbReference type="ARBA" id="ARBA00022723"/>
    </source>
</evidence>
<evidence type="ECO:0000313" key="12">
    <source>
        <dbReference type="Proteomes" id="UP000092993"/>
    </source>
</evidence>
<dbReference type="Proteomes" id="UP000092993">
    <property type="component" value="Unassembled WGS sequence"/>
</dbReference>